<evidence type="ECO:0000313" key="1">
    <source>
        <dbReference type="EMBL" id="PFX31570.1"/>
    </source>
</evidence>
<evidence type="ECO:0000313" key="2">
    <source>
        <dbReference type="Proteomes" id="UP000225706"/>
    </source>
</evidence>
<dbReference type="InterPro" id="IPR052613">
    <property type="entry name" value="LicD_transferase"/>
</dbReference>
<accession>A0A2B4SRQ8</accession>
<gene>
    <name evidence="1" type="ORF">AWC38_SpisGene3597</name>
</gene>
<reference evidence="2" key="1">
    <citation type="journal article" date="2017" name="bioRxiv">
        <title>Comparative analysis of the genomes of Stylophora pistillata and Acropora digitifera provides evidence for extensive differences between species of corals.</title>
        <authorList>
            <person name="Voolstra C.R."/>
            <person name="Li Y."/>
            <person name="Liew Y.J."/>
            <person name="Baumgarten S."/>
            <person name="Zoccola D."/>
            <person name="Flot J.-F."/>
            <person name="Tambutte S."/>
            <person name="Allemand D."/>
            <person name="Aranda M."/>
        </authorList>
    </citation>
    <scope>NUCLEOTIDE SEQUENCE [LARGE SCALE GENOMIC DNA]</scope>
</reference>
<dbReference type="AlphaFoldDB" id="A0A2B4SRQ8"/>
<dbReference type="PANTHER" id="PTHR13627">
    <property type="entry name" value="FUKUTIN RELATED PROTEIN"/>
    <property type="match status" value="1"/>
</dbReference>
<sequence length="1068" mass="122157">MFRSLPSQSVHFYSCERLRHFETGAEESKILPSPHRLKRWALCNAQDYEFRKSIGDELSEIQQKVRKLFLYNKAPSPTLLVQLEEIVKRLDPREDLASVVGQKVDDTDSLDVCPEVYKGTKFGYPFYSEGWALINCTNAKPLRSVVSVLVNTVAYPKQDEGHIETVLKGITETYPTVQVYLATGSDSVMKTARNYQNVNVVVIDKAHVAKGWNALVRKASTPYVLIARDVFHFTWLTQLERQIRVVSQLPYVEVAGGSYRNFSGHWKAGCVQTTMKNYVLKYQEGYFHSKNECMFCDYLQGPFVTKKSLFKLDTTLPNEVVFEDWFSSVVQEGSLAMSCPDAMYFTTDYWSYSKRNNRNVWTPLAKKWELNRVLLPGGVKHSFSCEDIGVTCKANSELLPLCCLQEYADALAFFQKFAEAHNFSFELDSGSTLGGVKFKGLVPWDLDGDFIISTSGFGILGKVQEQHFRERLGTVMSIRPRSWGIMLKACPILVVVMFMSIFKISTHWNKSYRPCEETRKLRENLAKELKGIHQQLQEFLLLKQGPSAKLAEQLDEIINKYDRRKAVDSVSDNDVILDVCPEVYNHGTNSSSLENGWVKTSCTNIKPLHSVVSVLVNNVAYPKRDEGHIETVIKGITETYPTIQVYLATGSDIVMQAAKKYENVHVIKVHGVNVAKVWNTLVRKASTPYVLVARDVFHFTWLTQLERQIRVISQVSYVEVAGGSYRNFAGHWKAGCVQTTMKNYAIKYQEGYLHSKNECMFCDYLQGPFVTKTNLFKLDEKLPNEVVFEDWFLTIIQKGSLAMSCPDAMYFTTDYWSYSKRNNRNVWTPLAKKWQLNRVIMPEGIKHSFSCKDIEVTCKPDHELLPLCCLKQYADALVFFQNFTEVHNLTFELDSGSTLGGIKFKSLVPWDIDGDLTFLCTGINIFGENRTVDYFQKNGYSLRGFEPQKQGGSHGYVGVYFNEFNIEVWGMADMTNYRYLPSELQKYETFTKANIEGYWIITSFSPGLFSRNRYGREILKHSQSWRRTGFQDSWTEYKPGSFMPCKKANGHGCLEDFPADGNIPFLVT</sequence>
<dbReference type="EMBL" id="LSMT01000034">
    <property type="protein sequence ID" value="PFX31570.1"/>
    <property type="molecule type" value="Genomic_DNA"/>
</dbReference>
<dbReference type="PANTHER" id="PTHR13627:SF34">
    <property type="entry name" value="RIBITOL-5-PHOSPHATE TRANSFERASE"/>
    <property type="match status" value="1"/>
</dbReference>
<keyword evidence="2" id="KW-1185">Reference proteome</keyword>
<dbReference type="Proteomes" id="UP000225706">
    <property type="component" value="Unassembled WGS sequence"/>
</dbReference>
<organism evidence="1 2">
    <name type="scientific">Stylophora pistillata</name>
    <name type="common">Smooth cauliflower coral</name>
    <dbReference type="NCBI Taxonomy" id="50429"/>
    <lineage>
        <taxon>Eukaryota</taxon>
        <taxon>Metazoa</taxon>
        <taxon>Cnidaria</taxon>
        <taxon>Anthozoa</taxon>
        <taxon>Hexacorallia</taxon>
        <taxon>Scleractinia</taxon>
        <taxon>Astrocoeniina</taxon>
        <taxon>Pocilloporidae</taxon>
        <taxon>Stylophora</taxon>
    </lineage>
</organism>
<name>A0A2B4SRQ8_STYPI</name>
<protein>
    <submittedName>
        <fullName evidence="1">Uncharacterized protein</fullName>
    </submittedName>
</protein>
<proteinExistence type="predicted"/>
<dbReference type="OrthoDB" id="5958723at2759"/>
<comment type="caution">
    <text evidence="1">The sequence shown here is derived from an EMBL/GenBank/DDBJ whole genome shotgun (WGS) entry which is preliminary data.</text>
</comment>